<accession>A0ABQ9F4P7</accession>
<dbReference type="Proteomes" id="UP001217089">
    <property type="component" value="Unassembled WGS sequence"/>
</dbReference>
<evidence type="ECO:0000259" key="16">
    <source>
        <dbReference type="Pfam" id="PF04757"/>
    </source>
</evidence>
<keyword evidence="6" id="KW-0812">Transmembrane</keyword>
<dbReference type="Pfam" id="PF04757">
    <property type="entry name" value="Pex2_Pex12"/>
    <property type="match status" value="1"/>
</dbReference>
<evidence type="ECO:0000256" key="13">
    <source>
        <dbReference type="ARBA" id="ARBA00023140"/>
    </source>
</evidence>
<protein>
    <recommendedName>
        <fullName evidence="4 15">Peroxisome assembly protein 12</fullName>
    </recommendedName>
    <alternativeName>
        <fullName evidence="14 15">Peroxin-12</fullName>
    </alternativeName>
</protein>
<comment type="caution">
    <text evidence="17">The sequence shown here is derived from an EMBL/GenBank/DDBJ whole genome shotgun (WGS) entry which is preliminary data.</text>
</comment>
<evidence type="ECO:0000256" key="2">
    <source>
        <dbReference type="ARBA" id="ARBA00004906"/>
    </source>
</evidence>
<dbReference type="SUPFAM" id="SSF57850">
    <property type="entry name" value="RING/U-box"/>
    <property type="match status" value="1"/>
</dbReference>
<keyword evidence="10" id="KW-0653">Protein transport</keyword>
<comment type="similarity">
    <text evidence="3 15">Belongs to the pex2/pex10/pex12 family.</text>
</comment>
<keyword evidence="18" id="KW-1185">Reference proteome</keyword>
<evidence type="ECO:0000256" key="9">
    <source>
        <dbReference type="ARBA" id="ARBA00022833"/>
    </source>
</evidence>
<reference evidence="17 18" key="1">
    <citation type="submission" date="2022-12" db="EMBL/GenBank/DDBJ databases">
        <title>Chromosome-level genome of Tegillarca granosa.</title>
        <authorList>
            <person name="Kim J."/>
        </authorList>
    </citation>
    <scope>NUCLEOTIDE SEQUENCE [LARGE SCALE GENOMIC DNA]</scope>
    <source>
        <strain evidence="17">Teg-2019</strain>
        <tissue evidence="17">Adductor muscle</tissue>
    </source>
</reference>
<evidence type="ECO:0000256" key="11">
    <source>
        <dbReference type="ARBA" id="ARBA00022989"/>
    </source>
</evidence>
<comment type="subcellular location">
    <subcellularLocation>
        <location evidence="1">Peroxisome membrane</location>
        <topology evidence="1">Multi-pass membrane protein</topology>
    </subcellularLocation>
</comment>
<dbReference type="PANTHER" id="PTHR12888:SF0">
    <property type="entry name" value="PEROXISOME ASSEMBLY PROTEIN 12"/>
    <property type="match status" value="1"/>
</dbReference>
<evidence type="ECO:0000256" key="8">
    <source>
        <dbReference type="ARBA" id="ARBA00022771"/>
    </source>
</evidence>
<dbReference type="CDD" id="cd16451">
    <property type="entry name" value="mRING_PEX12"/>
    <property type="match status" value="1"/>
</dbReference>
<keyword evidence="9" id="KW-0862">Zinc</keyword>
<keyword evidence="12 15" id="KW-0472">Membrane</keyword>
<evidence type="ECO:0000256" key="12">
    <source>
        <dbReference type="ARBA" id="ARBA00023136"/>
    </source>
</evidence>
<comment type="pathway">
    <text evidence="2">Protein modification; protein ubiquitination.</text>
</comment>
<dbReference type="Gene3D" id="3.30.40.10">
    <property type="entry name" value="Zinc/RING finger domain, C3HC4 (zinc finger)"/>
    <property type="match status" value="1"/>
</dbReference>
<keyword evidence="7" id="KW-0479">Metal-binding</keyword>
<evidence type="ECO:0000256" key="10">
    <source>
        <dbReference type="ARBA" id="ARBA00022927"/>
    </source>
</evidence>
<dbReference type="InterPro" id="IPR006845">
    <property type="entry name" value="Pex_N"/>
</dbReference>
<dbReference type="InterPro" id="IPR013083">
    <property type="entry name" value="Znf_RING/FYVE/PHD"/>
</dbReference>
<evidence type="ECO:0000256" key="7">
    <source>
        <dbReference type="ARBA" id="ARBA00022723"/>
    </source>
</evidence>
<dbReference type="PANTHER" id="PTHR12888">
    <property type="entry name" value="PEROXISOME ASSEMBLY PROTEIN 12 PEROXIN-12"/>
    <property type="match status" value="1"/>
</dbReference>
<organism evidence="17 18">
    <name type="scientific">Tegillarca granosa</name>
    <name type="common">Malaysian cockle</name>
    <name type="synonym">Anadara granosa</name>
    <dbReference type="NCBI Taxonomy" id="220873"/>
    <lineage>
        <taxon>Eukaryota</taxon>
        <taxon>Metazoa</taxon>
        <taxon>Spiralia</taxon>
        <taxon>Lophotrochozoa</taxon>
        <taxon>Mollusca</taxon>
        <taxon>Bivalvia</taxon>
        <taxon>Autobranchia</taxon>
        <taxon>Pteriomorphia</taxon>
        <taxon>Arcoida</taxon>
        <taxon>Arcoidea</taxon>
        <taxon>Arcidae</taxon>
        <taxon>Tegillarca</taxon>
    </lineage>
</organism>
<dbReference type="PIRSF" id="PIRSF038074">
    <property type="entry name" value="Peroxisome_assembly_p12"/>
    <property type="match status" value="1"/>
</dbReference>
<evidence type="ECO:0000256" key="4">
    <source>
        <dbReference type="ARBA" id="ARBA00018980"/>
    </source>
</evidence>
<evidence type="ECO:0000256" key="1">
    <source>
        <dbReference type="ARBA" id="ARBA00004585"/>
    </source>
</evidence>
<keyword evidence="13 15" id="KW-0576">Peroxisome</keyword>
<keyword evidence="5" id="KW-0813">Transport</keyword>
<keyword evidence="11" id="KW-1133">Transmembrane helix</keyword>
<evidence type="ECO:0000256" key="3">
    <source>
        <dbReference type="ARBA" id="ARBA00008704"/>
    </source>
</evidence>
<evidence type="ECO:0000313" key="17">
    <source>
        <dbReference type="EMBL" id="KAJ8312349.1"/>
    </source>
</evidence>
<evidence type="ECO:0000256" key="5">
    <source>
        <dbReference type="ARBA" id="ARBA00022448"/>
    </source>
</evidence>
<name>A0ABQ9F4P7_TEGGR</name>
<dbReference type="EMBL" id="JARBDR010000440">
    <property type="protein sequence ID" value="KAJ8312349.1"/>
    <property type="molecule type" value="Genomic_DNA"/>
</dbReference>
<evidence type="ECO:0000256" key="14">
    <source>
        <dbReference type="ARBA" id="ARBA00029692"/>
    </source>
</evidence>
<sequence length="335" mass="38409">MAEHAAHLTSVGLDTKPSIFEVLAQDSLMSTIRPALKHAVKVLVESRPDKFTWLLQYYDEIYTVFDFILQNYYLKFYNASFAENFYGLKRVPLKGPPLKNLPKRIHWKSLICLVFLPYVKQKLDKLFEDSRYAVNSGQYSQKNLLGQLYRAFVSIYPYVHTVWEGSVLWYQMAYMFGKSNWHSPFVKLSEVELRNLEASDLEDKTLSSSTSWDQASASQKVKILLKKGLNITAVTLSTSLSVGVFFLQFLDWWYSNDENSTSLLSLPHNTDITTAPLGVCPVCMKTRTNDTALSLSGYVFCYTCIREYIQQHKCCPVTNYPASSDHLVKLYPPDS</sequence>
<comment type="function">
    <text evidence="15">Component of a retrotranslocation channel required for peroxisome organization by mediating export of the PEX5 receptor from peroxisomes to the cytosol, thereby promoting PEX5 recycling.</text>
</comment>
<keyword evidence="8" id="KW-0863">Zinc-finger</keyword>
<feature type="domain" description="Pex N-terminal" evidence="16">
    <location>
        <begin position="26"/>
        <end position="255"/>
    </location>
</feature>
<gene>
    <name evidence="17" type="ORF">KUTeg_009722</name>
</gene>
<evidence type="ECO:0000256" key="6">
    <source>
        <dbReference type="ARBA" id="ARBA00022692"/>
    </source>
</evidence>
<evidence type="ECO:0000313" key="18">
    <source>
        <dbReference type="Proteomes" id="UP001217089"/>
    </source>
</evidence>
<dbReference type="InterPro" id="IPR017375">
    <property type="entry name" value="PEX12"/>
</dbReference>
<evidence type="ECO:0000256" key="15">
    <source>
        <dbReference type="PIRNR" id="PIRNR038074"/>
    </source>
</evidence>
<proteinExistence type="inferred from homology"/>